<feature type="domain" description="HTH luxR-type" evidence="3">
    <location>
        <begin position="871"/>
        <end position="934"/>
    </location>
</feature>
<dbReference type="Gene3D" id="1.10.10.10">
    <property type="entry name" value="Winged helix-like DNA-binding domain superfamily/Winged helix DNA-binding domain"/>
    <property type="match status" value="1"/>
</dbReference>
<dbReference type="Gene3D" id="1.25.40.10">
    <property type="entry name" value="Tetratricopeptide repeat domain"/>
    <property type="match status" value="1"/>
</dbReference>
<keyword evidence="1" id="KW-0547">Nucleotide-binding</keyword>
<dbReference type="PRINTS" id="PR00038">
    <property type="entry name" value="HTHLUXR"/>
</dbReference>
<evidence type="ECO:0000256" key="2">
    <source>
        <dbReference type="ARBA" id="ARBA00022840"/>
    </source>
</evidence>
<dbReference type="InterPro" id="IPR000792">
    <property type="entry name" value="Tscrpt_reg_LuxR_C"/>
</dbReference>
<dbReference type="PANTHER" id="PTHR16305:SF35">
    <property type="entry name" value="TRANSCRIPTIONAL ACTIVATOR DOMAIN"/>
    <property type="match status" value="1"/>
</dbReference>
<protein>
    <submittedName>
        <fullName evidence="4">DNA-binding CsgD family transcriptional regulator/tetratricopeptide (TPR) repeat protein</fullName>
    </submittedName>
</protein>
<evidence type="ECO:0000259" key="3">
    <source>
        <dbReference type="PROSITE" id="PS50043"/>
    </source>
</evidence>
<reference evidence="4 5" key="1">
    <citation type="submission" date="2023-07" db="EMBL/GenBank/DDBJ databases">
        <title>Sequencing the genomes of 1000 actinobacteria strains.</title>
        <authorList>
            <person name="Klenk H.-P."/>
        </authorList>
    </citation>
    <scope>NUCLEOTIDE SEQUENCE [LARGE SCALE GENOMIC DNA]</scope>
    <source>
        <strain evidence="4 5">DSM 46740</strain>
    </source>
</reference>
<dbReference type="Pfam" id="PF13191">
    <property type="entry name" value="AAA_16"/>
    <property type="match status" value="1"/>
</dbReference>
<comment type="caution">
    <text evidence="4">The sequence shown here is derived from an EMBL/GenBank/DDBJ whole genome shotgun (WGS) entry which is preliminary data.</text>
</comment>
<dbReference type="InterPro" id="IPR027417">
    <property type="entry name" value="P-loop_NTPase"/>
</dbReference>
<dbReference type="InterPro" id="IPR036388">
    <property type="entry name" value="WH-like_DNA-bd_sf"/>
</dbReference>
<dbReference type="SUPFAM" id="SSF48452">
    <property type="entry name" value="TPR-like"/>
    <property type="match status" value="1"/>
</dbReference>
<gene>
    <name evidence="4" type="ORF">J2853_001956</name>
</gene>
<dbReference type="CDD" id="cd06170">
    <property type="entry name" value="LuxR_C_like"/>
    <property type="match status" value="1"/>
</dbReference>
<keyword evidence="5" id="KW-1185">Reference proteome</keyword>
<dbReference type="InterPro" id="IPR041664">
    <property type="entry name" value="AAA_16"/>
</dbReference>
<dbReference type="InterPro" id="IPR016032">
    <property type="entry name" value="Sig_transdc_resp-reg_C-effctor"/>
</dbReference>
<sequence>MITSSTAEGRHAGHSRKVHMVIKGRDEERAALEHLIAEMRAGVSGVLVLRGEAGIGKSTLLDHATLVAGRAGGVSVLRVTGVESEADFPYAALHRLLIPLLKEPNGLPPSQERALRVVCGLEEGPVADRFLVGLATLTLLAEAATREPLLCCVDDAQWLDRESLHVLTFVGRRVHAEGIGLLFAVREGGTGLEDLPVTEITGLEERHALELLRSVATGPLDTRVAVRIVAATTGNPLALIDLGRELSSDQLLGGMSLPDPLPVGERLQDHYLRQVRGLPRETRTWLLLAAAEPGGDLGHIGRAAESLGIEPEASGPAEDLRLLTLRATAGFRHPLIRSAVYGGATSVERRRVHTALAAATSRPADADRRAWHLAAAAVEPDEGVAAELEHSADQAGGRGGYAARVTFLSRAAELTPEGPRRVERTLAAAEAAFTAGAPLQAQTLLDGIDAATIDDIGRGRALVVRAGALMALGGEGAFAQAPLLCLNAALAFGEKAPDLARDALLDAVEHTIRAEHLIRDTTPAEIARAAEDLLARTDTPTVRDLILRAFAVLVTDGYEQAVPHLRRASRALLDPETSEEHVLRRYTGVVTMSMLLWEEDLHNGIIDRAAGIARRTGALWRLDTALYCAAMSQTNLGELVAADGLLLEGHQIRSAIGATDEVWAIYRHPELLAWHAEIDGLPEILQGSMQAANWLGVGAVESIGRIGLVVLALGRGDYAQARTLAHDLIESDTMGVHSRVLPHLVEAAVRSGDRVLATATLHTLESRARVAGNPWALGLLARSQALLASADHAEPLYRQAIDLLSGTRARSDLARAHLVYGEWLRRQKRRRDARDQLRTALAMFERMRAAGFAARAAQELSATGETARRGTADTVTVLTPQELTIARLARGGATNSEISAQLFISVSTVEYHLRKIFRRLGVTSRRHLGRSLPD</sequence>
<organism evidence="4 5">
    <name type="scientific">Streptosporangium lutulentum</name>
    <dbReference type="NCBI Taxonomy" id="1461250"/>
    <lineage>
        <taxon>Bacteria</taxon>
        <taxon>Bacillati</taxon>
        <taxon>Actinomycetota</taxon>
        <taxon>Actinomycetes</taxon>
        <taxon>Streptosporangiales</taxon>
        <taxon>Streptosporangiaceae</taxon>
        <taxon>Streptosporangium</taxon>
    </lineage>
</organism>
<accession>A0ABT9Q7K9</accession>
<keyword evidence="4" id="KW-0238">DNA-binding</keyword>
<keyword evidence="2" id="KW-0067">ATP-binding</keyword>
<dbReference type="PANTHER" id="PTHR16305">
    <property type="entry name" value="TESTICULAR SOLUBLE ADENYLYL CYCLASE"/>
    <property type="match status" value="1"/>
</dbReference>
<dbReference type="Proteomes" id="UP001225356">
    <property type="component" value="Unassembled WGS sequence"/>
</dbReference>
<evidence type="ECO:0000313" key="4">
    <source>
        <dbReference type="EMBL" id="MDP9842745.1"/>
    </source>
</evidence>
<dbReference type="SUPFAM" id="SSF52540">
    <property type="entry name" value="P-loop containing nucleoside triphosphate hydrolases"/>
    <property type="match status" value="1"/>
</dbReference>
<proteinExistence type="predicted"/>
<name>A0ABT9Q7K9_9ACTN</name>
<dbReference type="RefSeq" id="WP_307556627.1">
    <property type="nucleotide sequence ID" value="NZ_JAUSQU010000001.1"/>
</dbReference>
<dbReference type="EMBL" id="JAUSQU010000001">
    <property type="protein sequence ID" value="MDP9842745.1"/>
    <property type="molecule type" value="Genomic_DNA"/>
</dbReference>
<dbReference type="Pfam" id="PF00196">
    <property type="entry name" value="GerE"/>
    <property type="match status" value="1"/>
</dbReference>
<dbReference type="PROSITE" id="PS50043">
    <property type="entry name" value="HTH_LUXR_2"/>
    <property type="match status" value="1"/>
</dbReference>
<dbReference type="GO" id="GO:0003677">
    <property type="term" value="F:DNA binding"/>
    <property type="evidence" value="ECO:0007669"/>
    <property type="project" value="UniProtKB-KW"/>
</dbReference>
<evidence type="ECO:0000313" key="5">
    <source>
        <dbReference type="Proteomes" id="UP001225356"/>
    </source>
</evidence>
<dbReference type="SUPFAM" id="SSF46894">
    <property type="entry name" value="C-terminal effector domain of the bipartite response regulators"/>
    <property type="match status" value="1"/>
</dbReference>
<dbReference type="SMART" id="SM00421">
    <property type="entry name" value="HTH_LUXR"/>
    <property type="match status" value="1"/>
</dbReference>
<dbReference type="InterPro" id="IPR011990">
    <property type="entry name" value="TPR-like_helical_dom_sf"/>
</dbReference>
<evidence type="ECO:0000256" key="1">
    <source>
        <dbReference type="ARBA" id="ARBA00022741"/>
    </source>
</evidence>